<evidence type="ECO:0000256" key="2">
    <source>
        <dbReference type="ARBA" id="ARBA00022475"/>
    </source>
</evidence>
<gene>
    <name evidence="8" type="ORF">JQS30_09345</name>
</gene>
<dbReference type="PANTHER" id="PTHR30606:SF10">
    <property type="entry name" value="PHOSPHATIDYLINOSITOL MANNOSIDE ACYLTRANSFERASE"/>
    <property type="match status" value="1"/>
</dbReference>
<evidence type="ECO:0000313" key="9">
    <source>
        <dbReference type="Proteomes" id="UP000662939"/>
    </source>
</evidence>
<dbReference type="Proteomes" id="UP000662939">
    <property type="component" value="Chromosome"/>
</dbReference>
<keyword evidence="9" id="KW-1185">Reference proteome</keyword>
<dbReference type="PANTHER" id="PTHR30606">
    <property type="entry name" value="LIPID A BIOSYNTHESIS LAUROYL ACYLTRANSFERASE"/>
    <property type="match status" value="1"/>
</dbReference>
<evidence type="ECO:0000256" key="1">
    <source>
        <dbReference type="ARBA" id="ARBA00004533"/>
    </source>
</evidence>
<keyword evidence="5" id="KW-0472">Membrane</keyword>
<evidence type="ECO:0000256" key="7">
    <source>
        <dbReference type="SAM" id="MobiDB-lite"/>
    </source>
</evidence>
<dbReference type="NCBIfam" id="NF005919">
    <property type="entry name" value="PRK07920.1"/>
    <property type="match status" value="1"/>
</dbReference>
<accession>A0A895XGL8</accession>
<evidence type="ECO:0000256" key="6">
    <source>
        <dbReference type="ARBA" id="ARBA00023315"/>
    </source>
</evidence>
<evidence type="ECO:0000256" key="3">
    <source>
        <dbReference type="ARBA" id="ARBA00022519"/>
    </source>
</evidence>
<dbReference type="EMBL" id="CP070496">
    <property type="protein sequence ID" value="QSB04027.1"/>
    <property type="molecule type" value="Genomic_DNA"/>
</dbReference>
<proteinExistence type="predicted"/>
<organism evidence="8 9">
    <name type="scientific">Natronoglycomyces albus</name>
    <dbReference type="NCBI Taxonomy" id="2811108"/>
    <lineage>
        <taxon>Bacteria</taxon>
        <taxon>Bacillati</taxon>
        <taxon>Actinomycetota</taxon>
        <taxon>Actinomycetes</taxon>
        <taxon>Glycomycetales</taxon>
        <taxon>Glycomycetaceae</taxon>
        <taxon>Natronoglycomyces</taxon>
    </lineage>
</organism>
<keyword evidence="2" id="KW-1003">Cell membrane</keyword>
<dbReference type="GO" id="GO:0005886">
    <property type="term" value="C:plasma membrane"/>
    <property type="evidence" value="ECO:0007669"/>
    <property type="project" value="UniProtKB-SubCell"/>
</dbReference>
<keyword evidence="4" id="KW-0808">Transferase</keyword>
<evidence type="ECO:0000256" key="5">
    <source>
        <dbReference type="ARBA" id="ARBA00023136"/>
    </source>
</evidence>
<comment type="subcellular location">
    <subcellularLocation>
        <location evidence="1">Cell inner membrane</location>
    </subcellularLocation>
</comment>
<evidence type="ECO:0000256" key="4">
    <source>
        <dbReference type="ARBA" id="ARBA00022679"/>
    </source>
</evidence>
<feature type="compositionally biased region" description="Polar residues" evidence="7">
    <location>
        <begin position="347"/>
        <end position="356"/>
    </location>
</feature>
<dbReference type="Pfam" id="PF03279">
    <property type="entry name" value="Lip_A_acyltrans"/>
    <property type="match status" value="1"/>
</dbReference>
<evidence type="ECO:0000313" key="8">
    <source>
        <dbReference type="EMBL" id="QSB04027.1"/>
    </source>
</evidence>
<name>A0A895XGL8_9ACTN</name>
<dbReference type="InterPro" id="IPR004960">
    <property type="entry name" value="LipA_acyltrans"/>
</dbReference>
<feature type="region of interest" description="Disordered" evidence="7">
    <location>
        <begin position="304"/>
        <end position="362"/>
    </location>
</feature>
<keyword evidence="6 8" id="KW-0012">Acyltransferase</keyword>
<dbReference type="GO" id="GO:0009247">
    <property type="term" value="P:glycolipid biosynthetic process"/>
    <property type="evidence" value="ECO:0007669"/>
    <property type="project" value="UniProtKB-ARBA"/>
</dbReference>
<sequence length="362" mass="40046">MRDALVEFAYRSGWSLVRRMPEGVAASLFQRLADRTWRANGGGVRQLRENLRRVTDGRLNEEELELLVRDGMRSYLRYWMEAFRLPTLSQQDVLRRFEMHGFEPVAKASRAGRGSVVALPHSGNWDLAGAWVGAQGLQLSTVAERLKPEGVFQRFLDYRRELGMNIIPLTGGARSPQTELADCLAKGDVVALVADRNLSSGGVEVDFFGHKALFPSGPALLAARANVPLYAAHIFYAEDRAVCYLSEEIPVAGPGRLRQRVATATQQVADHFARGIAEHPQDWHMLQRFWPDLNVRAMERMSARGDQTGAHTEAAPGSTDAPGSFPLSEDSSDQGSQERPVRDNTADENGSTNTGRTTEDLT</sequence>
<dbReference type="KEGG" id="nav:JQS30_09345"/>
<dbReference type="CDD" id="cd07984">
    <property type="entry name" value="LPLAT_LABLAT-like"/>
    <property type="match status" value="1"/>
</dbReference>
<keyword evidence="3" id="KW-0997">Cell inner membrane</keyword>
<reference evidence="8" key="1">
    <citation type="submission" date="2021-02" db="EMBL/GenBank/DDBJ databases">
        <title>Natronoglycomyces albus gen. nov., sp. nov, a haloalkaliphilic actinobacterium from a soda solonchak soil.</title>
        <authorList>
            <person name="Sorokin D.Y."/>
            <person name="Khijniak T.V."/>
            <person name="Zakharycheva A.P."/>
            <person name="Boueva O.V."/>
            <person name="Ariskina E.V."/>
            <person name="Hahnke R.L."/>
            <person name="Bunk B."/>
            <person name="Sproer C."/>
            <person name="Schumann P."/>
            <person name="Evtushenko L.I."/>
            <person name="Kublanov I.V."/>
        </authorList>
    </citation>
    <scope>NUCLEOTIDE SEQUENCE</scope>
    <source>
        <strain evidence="8">DSM 106290</strain>
    </source>
</reference>
<protein>
    <submittedName>
        <fullName evidence="8">Phosphatidylinositol mannoside acyltransferase</fullName>
    </submittedName>
</protein>
<dbReference type="AlphaFoldDB" id="A0A895XGL8"/>
<dbReference type="GO" id="GO:0016746">
    <property type="term" value="F:acyltransferase activity"/>
    <property type="evidence" value="ECO:0007669"/>
    <property type="project" value="UniProtKB-KW"/>
</dbReference>